<keyword evidence="2" id="KW-1185">Reference proteome</keyword>
<name>A0A7G7GEJ1_9BACT</name>
<dbReference type="KEGG" id="aswu:HUW51_23760"/>
<dbReference type="Proteomes" id="UP000515237">
    <property type="component" value="Chromosome"/>
</dbReference>
<evidence type="ECO:0000313" key="2">
    <source>
        <dbReference type="Proteomes" id="UP000515237"/>
    </source>
</evidence>
<organism evidence="1 2">
    <name type="scientific">Adhaeribacter swui</name>
    <dbReference type="NCBI Taxonomy" id="2086471"/>
    <lineage>
        <taxon>Bacteria</taxon>
        <taxon>Pseudomonadati</taxon>
        <taxon>Bacteroidota</taxon>
        <taxon>Cytophagia</taxon>
        <taxon>Cytophagales</taxon>
        <taxon>Hymenobacteraceae</taxon>
        <taxon>Adhaeribacter</taxon>
    </lineage>
</organism>
<accession>A0A7G7GEJ1</accession>
<dbReference type="AlphaFoldDB" id="A0A7G7GEJ1"/>
<protein>
    <submittedName>
        <fullName evidence="1">Uncharacterized protein</fullName>
    </submittedName>
</protein>
<dbReference type="RefSeq" id="WP_185272064.1">
    <property type="nucleotide sequence ID" value="NZ_CP055156.1"/>
</dbReference>
<dbReference type="EMBL" id="CP055156">
    <property type="protein sequence ID" value="QNF35575.1"/>
    <property type="molecule type" value="Genomic_DNA"/>
</dbReference>
<proteinExistence type="predicted"/>
<evidence type="ECO:0000313" key="1">
    <source>
        <dbReference type="EMBL" id="QNF35575.1"/>
    </source>
</evidence>
<gene>
    <name evidence="1" type="ORF">HUW51_23760</name>
</gene>
<sequence>MYIFNRKTKQKHIEQLEFKIANLLQEDLPQLKKVIGMSKVYGIDFMHKPAGIYVARGYKPDAYNEIMRHHRTHFNLKGILILNQKTKEYYPLQLNYLYDSLTRIEVENPYSFHRLYDLDSIKIGKIQLEHLPLVNPDIEIAEKALKSLTKEQKDLMELEDTFEIEIKGKSYYTILDMEDGNYIAVDENGRIYRLNHDHTEQIRKIADKPVDFLKLYSGQKSDLEKIMLE</sequence>
<reference evidence="1 2" key="1">
    <citation type="journal article" date="2018" name="Int. J. Syst. Evol. Microbiol.">
        <title>Adhaeribacter swui sp. nov., isolated from wet mud.</title>
        <authorList>
            <person name="Kim D.U."/>
            <person name="Kim K.W."/>
            <person name="Kang M.S."/>
            <person name="Kim J.Y."/>
            <person name="Jang J.H."/>
            <person name="Kim M.K."/>
        </authorList>
    </citation>
    <scope>NUCLEOTIDE SEQUENCE [LARGE SCALE GENOMIC DNA]</scope>
    <source>
        <strain evidence="1 2">KCTC 52873</strain>
    </source>
</reference>